<dbReference type="InterPro" id="IPR041492">
    <property type="entry name" value="HAD_2"/>
</dbReference>
<dbReference type="Pfam" id="PF13419">
    <property type="entry name" value="HAD_2"/>
    <property type="match status" value="1"/>
</dbReference>
<dbReference type="SUPFAM" id="SSF56784">
    <property type="entry name" value="HAD-like"/>
    <property type="match status" value="1"/>
</dbReference>
<dbReference type="EMBL" id="JAFKCV010000026">
    <property type="protein sequence ID" value="MBN7827734.1"/>
    <property type="molecule type" value="Genomic_DNA"/>
</dbReference>
<dbReference type="NCBIfam" id="TIGR02009">
    <property type="entry name" value="PGMB-YQAB-SF"/>
    <property type="match status" value="1"/>
</dbReference>
<dbReference type="InterPro" id="IPR010976">
    <property type="entry name" value="B-phosphoglucomutase_hydrolase"/>
</dbReference>
<dbReference type="Gene3D" id="1.10.150.240">
    <property type="entry name" value="Putative phosphatase, domain 2"/>
    <property type="match status" value="1"/>
</dbReference>
<keyword evidence="3" id="KW-1185">Reference proteome</keyword>
<dbReference type="PRINTS" id="PR00413">
    <property type="entry name" value="HADHALOGNASE"/>
</dbReference>
<organism evidence="2 3">
    <name type="scientific">Bowmanella dokdonensis</name>
    <dbReference type="NCBI Taxonomy" id="751969"/>
    <lineage>
        <taxon>Bacteria</taxon>
        <taxon>Pseudomonadati</taxon>
        <taxon>Pseudomonadota</taxon>
        <taxon>Gammaproteobacteria</taxon>
        <taxon>Alteromonadales</taxon>
        <taxon>Alteromonadaceae</taxon>
        <taxon>Bowmanella</taxon>
    </lineage>
</organism>
<dbReference type="SFLD" id="SFLDG01135">
    <property type="entry name" value="C1.5.6:_HAD__Beta-PGM__Phospha"/>
    <property type="match status" value="1"/>
</dbReference>
<comment type="caution">
    <text evidence="2">The sequence shown here is derived from an EMBL/GenBank/DDBJ whole genome shotgun (WGS) entry which is preliminary data.</text>
</comment>
<dbReference type="GO" id="GO:0050308">
    <property type="term" value="F:sugar-phosphatase activity"/>
    <property type="evidence" value="ECO:0007669"/>
    <property type="project" value="TreeGrafter"/>
</dbReference>
<dbReference type="InterPro" id="IPR023214">
    <property type="entry name" value="HAD_sf"/>
</dbReference>
<comment type="similarity">
    <text evidence="1">Belongs to the HAD-like hydrolase superfamily. CbbY/CbbZ/Gph/YieH family.</text>
</comment>
<dbReference type="Proteomes" id="UP000664654">
    <property type="component" value="Unassembled WGS sequence"/>
</dbReference>
<reference evidence="2" key="1">
    <citation type="submission" date="2021-03" db="EMBL/GenBank/DDBJ databases">
        <title>novel species isolated from a fishpond in China.</title>
        <authorList>
            <person name="Lu H."/>
            <person name="Cai Z."/>
        </authorList>
    </citation>
    <scope>NUCLEOTIDE SEQUENCE</scope>
    <source>
        <strain evidence="2">JCM 30855</strain>
    </source>
</reference>
<evidence type="ECO:0000256" key="1">
    <source>
        <dbReference type="ARBA" id="ARBA00006171"/>
    </source>
</evidence>
<dbReference type="SFLD" id="SFLDS00003">
    <property type="entry name" value="Haloacid_Dehalogenase"/>
    <property type="match status" value="1"/>
</dbReference>
<dbReference type="AlphaFoldDB" id="A0A939DRN8"/>
<name>A0A939DRN8_9ALTE</name>
<dbReference type="RefSeq" id="WP_206575842.1">
    <property type="nucleotide sequence ID" value="NZ_JAFKCV010000026.1"/>
</dbReference>
<dbReference type="InterPro" id="IPR006439">
    <property type="entry name" value="HAD-SF_hydro_IA"/>
</dbReference>
<accession>A0A939DRN8</accession>
<dbReference type="InterPro" id="IPR023198">
    <property type="entry name" value="PGP-like_dom2"/>
</dbReference>
<evidence type="ECO:0000313" key="2">
    <source>
        <dbReference type="EMBL" id="MBN7827734.1"/>
    </source>
</evidence>
<dbReference type="NCBIfam" id="TIGR01509">
    <property type="entry name" value="HAD-SF-IA-v3"/>
    <property type="match status" value="1"/>
</dbReference>
<dbReference type="Gene3D" id="3.40.50.1000">
    <property type="entry name" value="HAD superfamily/HAD-like"/>
    <property type="match status" value="1"/>
</dbReference>
<dbReference type="SFLD" id="SFLDG01129">
    <property type="entry name" value="C1.5:_HAD__Beta-PGM__Phosphata"/>
    <property type="match status" value="1"/>
</dbReference>
<dbReference type="PANTHER" id="PTHR43481:SF4">
    <property type="entry name" value="GLYCEROL-1-PHOSPHATE PHOSPHOHYDROLASE 1-RELATED"/>
    <property type="match status" value="1"/>
</dbReference>
<dbReference type="CDD" id="cd07505">
    <property type="entry name" value="HAD_BPGM-like"/>
    <property type="match status" value="1"/>
</dbReference>
<proteinExistence type="inferred from homology"/>
<dbReference type="InterPro" id="IPR036412">
    <property type="entry name" value="HAD-like_sf"/>
</dbReference>
<dbReference type="PANTHER" id="PTHR43481">
    <property type="entry name" value="FRUCTOSE-1-PHOSPHATE PHOSPHATASE"/>
    <property type="match status" value="1"/>
</dbReference>
<protein>
    <submittedName>
        <fullName evidence="2">Beta-phosphoglucomutase family hydrolase</fullName>
    </submittedName>
</protein>
<sequence length="194" mass="21813">MLDLSRYQGIIFDMDGTLVDSMPSHLEAWRLTCQAFGYPYHHDYMHGLGGVPTKKTVEILNEKYALSHDPEEVATRKRQFWEQLDSVPALIEETVEVLHHYRPSMKIGIGTGAERPHAEKLLKDTGLLERIDALVTATDVSHGKPHPETFLTVAEQLGLRPEQCVVFEDTEIGQQAARRAGIDCILVLNGQIQI</sequence>
<keyword evidence="2" id="KW-0378">Hydrolase</keyword>
<gene>
    <name evidence="2" type="ORF">J0A66_21055</name>
</gene>
<evidence type="ECO:0000313" key="3">
    <source>
        <dbReference type="Proteomes" id="UP000664654"/>
    </source>
</evidence>
<dbReference type="InterPro" id="IPR051806">
    <property type="entry name" value="HAD-like_SPP"/>
</dbReference>